<dbReference type="CDD" id="cd06548">
    <property type="entry name" value="GH18_chitinase"/>
    <property type="match status" value="1"/>
</dbReference>
<dbReference type="EMBL" id="CP055902">
    <property type="protein sequence ID" value="QKX62146.1"/>
    <property type="molecule type" value="Genomic_DNA"/>
</dbReference>
<reference evidence="13" key="1">
    <citation type="submission" date="2020-06" db="EMBL/GenBank/DDBJ databases">
        <title>A chromosome-scale genome assembly of Talaromyces rugulosus W13939.</title>
        <authorList>
            <person name="Wang B."/>
            <person name="Guo L."/>
            <person name="Ye K."/>
            <person name="Wang L."/>
        </authorList>
    </citation>
    <scope>NUCLEOTIDE SEQUENCE [LARGE SCALE GENOMIC DNA]</scope>
    <source>
        <strain evidence="13">W13939</strain>
    </source>
</reference>
<evidence type="ECO:0000313" key="12">
    <source>
        <dbReference type="EMBL" id="QKX62146.1"/>
    </source>
</evidence>
<dbReference type="Gene3D" id="3.20.20.80">
    <property type="entry name" value="Glycosidases"/>
    <property type="match status" value="1"/>
</dbReference>
<feature type="domain" description="GH18" evidence="11">
    <location>
        <begin position="37"/>
        <end position="404"/>
    </location>
</feature>
<protein>
    <recommendedName>
        <fullName evidence="3">chitinase</fullName>
        <ecNumber evidence="3">3.2.1.14</ecNumber>
    </recommendedName>
</protein>
<keyword evidence="5" id="KW-0146">Chitin degradation</keyword>
<keyword evidence="7 9" id="KW-0326">Glycosidase</keyword>
<dbReference type="GeneID" id="55996787"/>
<dbReference type="InterPro" id="IPR017853">
    <property type="entry name" value="GH"/>
</dbReference>
<dbReference type="EC" id="3.2.1.14" evidence="3"/>
<evidence type="ECO:0000256" key="7">
    <source>
        <dbReference type="ARBA" id="ARBA00023295"/>
    </source>
</evidence>
<dbReference type="PROSITE" id="PS51910">
    <property type="entry name" value="GH18_2"/>
    <property type="match status" value="1"/>
</dbReference>
<gene>
    <name evidence="12" type="ORF">TRUGW13939_09303</name>
</gene>
<keyword evidence="8" id="KW-0624">Polysaccharide degradation</keyword>
<dbReference type="Gene3D" id="3.10.50.10">
    <property type="match status" value="1"/>
</dbReference>
<dbReference type="GO" id="GO:0000272">
    <property type="term" value="P:polysaccharide catabolic process"/>
    <property type="evidence" value="ECO:0007669"/>
    <property type="project" value="UniProtKB-KW"/>
</dbReference>
<keyword evidence="4 9" id="KW-0378">Hydrolase</keyword>
<comment type="similarity">
    <text evidence="2">Belongs to the glycosyl hydrolase 18 family. Chitinase class V subfamily.</text>
</comment>
<evidence type="ECO:0000256" key="9">
    <source>
        <dbReference type="RuleBase" id="RU000489"/>
    </source>
</evidence>
<dbReference type="InterPro" id="IPR001223">
    <property type="entry name" value="Glyco_hydro18_cat"/>
</dbReference>
<dbReference type="InterPro" id="IPR001579">
    <property type="entry name" value="Glyco_hydro_18_chit_AS"/>
</dbReference>
<dbReference type="PANTHER" id="PTHR11177">
    <property type="entry name" value="CHITINASE"/>
    <property type="match status" value="1"/>
</dbReference>
<dbReference type="AlphaFoldDB" id="A0A7H8R7F8"/>
<dbReference type="InterPro" id="IPR011583">
    <property type="entry name" value="Chitinase_II/V-like_cat"/>
</dbReference>
<evidence type="ECO:0000256" key="1">
    <source>
        <dbReference type="ARBA" id="ARBA00000822"/>
    </source>
</evidence>
<dbReference type="SUPFAM" id="SSF51445">
    <property type="entry name" value="(Trans)glycosidases"/>
    <property type="match status" value="1"/>
</dbReference>
<accession>A0A7H8R7F8</accession>
<dbReference type="GO" id="GO:0008061">
    <property type="term" value="F:chitin binding"/>
    <property type="evidence" value="ECO:0007669"/>
    <property type="project" value="InterPro"/>
</dbReference>
<feature type="signal peptide" evidence="10">
    <location>
        <begin position="1"/>
        <end position="18"/>
    </location>
</feature>
<evidence type="ECO:0000256" key="10">
    <source>
        <dbReference type="SAM" id="SignalP"/>
    </source>
</evidence>
<dbReference type="InterPro" id="IPR050314">
    <property type="entry name" value="Glycosyl_Hydrlase_18"/>
</dbReference>
<evidence type="ECO:0000256" key="2">
    <source>
        <dbReference type="ARBA" id="ARBA00008682"/>
    </source>
</evidence>
<dbReference type="GO" id="GO:0006032">
    <property type="term" value="P:chitin catabolic process"/>
    <property type="evidence" value="ECO:0007669"/>
    <property type="project" value="UniProtKB-KW"/>
</dbReference>
<dbReference type="SMART" id="SM00636">
    <property type="entry name" value="Glyco_18"/>
    <property type="match status" value="1"/>
</dbReference>
<dbReference type="GO" id="GO:0008843">
    <property type="term" value="F:endochitinase activity"/>
    <property type="evidence" value="ECO:0007669"/>
    <property type="project" value="UniProtKB-EC"/>
</dbReference>
<dbReference type="KEGG" id="trg:TRUGW13939_09303"/>
<keyword evidence="6" id="KW-0119">Carbohydrate metabolism</keyword>
<dbReference type="InterPro" id="IPR029070">
    <property type="entry name" value="Chitinase_insertion_sf"/>
</dbReference>
<dbReference type="PANTHER" id="PTHR11177:SF317">
    <property type="entry name" value="CHITINASE 12-RELATED"/>
    <property type="match status" value="1"/>
</dbReference>
<comment type="catalytic activity">
    <reaction evidence="1">
        <text>Random endo-hydrolysis of N-acetyl-beta-D-glucosaminide (1-&gt;4)-beta-linkages in chitin and chitodextrins.</text>
        <dbReference type="EC" id="3.2.1.14"/>
    </reaction>
</comment>
<dbReference type="GO" id="GO:0005576">
    <property type="term" value="C:extracellular region"/>
    <property type="evidence" value="ECO:0007669"/>
    <property type="project" value="TreeGrafter"/>
</dbReference>
<evidence type="ECO:0000256" key="8">
    <source>
        <dbReference type="ARBA" id="ARBA00023326"/>
    </source>
</evidence>
<organism evidence="12 13">
    <name type="scientific">Talaromyces rugulosus</name>
    <name type="common">Penicillium rugulosum</name>
    <dbReference type="NCBI Taxonomy" id="121627"/>
    <lineage>
        <taxon>Eukaryota</taxon>
        <taxon>Fungi</taxon>
        <taxon>Dikarya</taxon>
        <taxon>Ascomycota</taxon>
        <taxon>Pezizomycotina</taxon>
        <taxon>Eurotiomycetes</taxon>
        <taxon>Eurotiomycetidae</taxon>
        <taxon>Eurotiales</taxon>
        <taxon>Trichocomaceae</taxon>
        <taxon>Talaromyces</taxon>
        <taxon>Talaromyces sect. Islandici</taxon>
    </lineage>
</organism>
<evidence type="ECO:0000256" key="5">
    <source>
        <dbReference type="ARBA" id="ARBA00023024"/>
    </source>
</evidence>
<dbReference type="Pfam" id="PF00704">
    <property type="entry name" value="Glyco_hydro_18"/>
    <property type="match status" value="1"/>
</dbReference>
<evidence type="ECO:0000256" key="3">
    <source>
        <dbReference type="ARBA" id="ARBA00012729"/>
    </source>
</evidence>
<sequence>MHFLGLLSTLSVFTVASASVIDHKHHIRRDSSKSNSTRNVAYYSNWDIYSAKYLVTDIPASDLTHLIYAFANINSTTGEVTLSDEYADLQYQYPGDDASLPGTNVYGNIKQLFLLKKKQRNLKTMISIGGGTYSKNMVPVLASESLRETFAKSAVDIVSNLGFDGIDIDYESISSSTQMEQFLDLLNKTRTKLDTFTANISASPFSLSFAAPMGSSNYDLLDFPNMDKYLDFWNLMGYAYTGSWNTESGHQASLFNSSTDPLSTPVDSNTSIHYYIAHGATPSKLVLGCPLYGAAFNNTSGPGKPFDGLGTEGSFGQAGIWNYNQLPAPGFNATTVELPEIGASYSYDAQKKYMISYDTPNIAAVKAEYTKKMGLGGLMWWEVSMDKTGISSLISTAAKKFGGASALDQSLNNLNYPTSVYDNLRAGFA</sequence>
<dbReference type="OrthoDB" id="76388at2759"/>
<feature type="chain" id="PRO_5028844718" description="chitinase" evidence="10">
    <location>
        <begin position="19"/>
        <end position="429"/>
    </location>
</feature>
<dbReference type="RefSeq" id="XP_035348320.1">
    <property type="nucleotide sequence ID" value="XM_035492427.1"/>
</dbReference>
<name>A0A7H8R7F8_TALRU</name>
<keyword evidence="10" id="KW-0732">Signal</keyword>
<keyword evidence="13" id="KW-1185">Reference proteome</keyword>
<evidence type="ECO:0000256" key="6">
    <source>
        <dbReference type="ARBA" id="ARBA00023277"/>
    </source>
</evidence>
<evidence type="ECO:0000313" key="13">
    <source>
        <dbReference type="Proteomes" id="UP000509510"/>
    </source>
</evidence>
<dbReference type="Proteomes" id="UP000509510">
    <property type="component" value="Chromosome V"/>
</dbReference>
<evidence type="ECO:0000259" key="11">
    <source>
        <dbReference type="PROSITE" id="PS51910"/>
    </source>
</evidence>
<evidence type="ECO:0000256" key="4">
    <source>
        <dbReference type="ARBA" id="ARBA00022801"/>
    </source>
</evidence>
<dbReference type="PROSITE" id="PS01095">
    <property type="entry name" value="GH18_1"/>
    <property type="match status" value="1"/>
</dbReference>
<dbReference type="SUPFAM" id="SSF54556">
    <property type="entry name" value="Chitinase insertion domain"/>
    <property type="match status" value="1"/>
</dbReference>
<proteinExistence type="inferred from homology"/>